<evidence type="ECO:0000313" key="2">
    <source>
        <dbReference type="EMBL" id="EQD39812.1"/>
    </source>
</evidence>
<dbReference type="PROSITE" id="PS51851">
    <property type="entry name" value="KARI_C"/>
    <property type="match status" value="1"/>
</dbReference>
<dbReference type="GO" id="GO:0004455">
    <property type="term" value="F:ketol-acid reductoisomerase activity"/>
    <property type="evidence" value="ECO:0007669"/>
    <property type="project" value="InterPro"/>
</dbReference>
<accession>T0Z6N3</accession>
<dbReference type="InterPro" id="IPR008927">
    <property type="entry name" value="6-PGluconate_DH-like_C_sf"/>
</dbReference>
<sequence>MHKYVSETAQYGDLTRGPRVINSETRARMREVLAEIQDGRFAREWVAEYAAGNPHYRALKQRDL</sequence>
<dbReference type="InterPro" id="IPR000506">
    <property type="entry name" value="KARI_C"/>
</dbReference>
<evidence type="ECO:0000259" key="1">
    <source>
        <dbReference type="PROSITE" id="PS51851"/>
    </source>
</evidence>
<reference evidence="2" key="1">
    <citation type="submission" date="2013-08" db="EMBL/GenBank/DDBJ databases">
        <authorList>
            <person name="Mendez C."/>
            <person name="Richter M."/>
            <person name="Ferrer M."/>
            <person name="Sanchez J."/>
        </authorList>
    </citation>
    <scope>NUCLEOTIDE SEQUENCE</scope>
</reference>
<name>T0Z6N3_9ZZZZ</name>
<dbReference type="GO" id="GO:0009082">
    <property type="term" value="P:branched-chain amino acid biosynthetic process"/>
    <property type="evidence" value="ECO:0007669"/>
    <property type="project" value="InterPro"/>
</dbReference>
<proteinExistence type="predicted"/>
<dbReference type="Gene3D" id="6.10.240.10">
    <property type="match status" value="1"/>
</dbReference>
<dbReference type="EMBL" id="AUZY01010116">
    <property type="protein sequence ID" value="EQD39812.1"/>
    <property type="molecule type" value="Genomic_DNA"/>
</dbReference>
<gene>
    <name evidence="2" type="ORF">B1B_15226</name>
</gene>
<organism evidence="2">
    <name type="scientific">mine drainage metagenome</name>
    <dbReference type="NCBI Taxonomy" id="410659"/>
    <lineage>
        <taxon>unclassified sequences</taxon>
        <taxon>metagenomes</taxon>
        <taxon>ecological metagenomes</taxon>
    </lineage>
</organism>
<dbReference type="Pfam" id="PF01450">
    <property type="entry name" value="KARI_C"/>
    <property type="match status" value="1"/>
</dbReference>
<reference evidence="2" key="2">
    <citation type="journal article" date="2014" name="ISME J.">
        <title>Microbial stratification in low pH oxic and suboxic macroscopic growths along an acid mine drainage.</title>
        <authorList>
            <person name="Mendez-Garcia C."/>
            <person name="Mesa V."/>
            <person name="Sprenger R.R."/>
            <person name="Richter M."/>
            <person name="Diez M.S."/>
            <person name="Solano J."/>
            <person name="Bargiela R."/>
            <person name="Golyshina O.V."/>
            <person name="Manteca A."/>
            <person name="Ramos J.L."/>
            <person name="Gallego J.R."/>
            <person name="Llorente I."/>
            <person name="Martins Dos Santos V.A."/>
            <person name="Jensen O.N."/>
            <person name="Pelaez A.I."/>
            <person name="Sanchez J."/>
            <person name="Ferrer M."/>
        </authorList>
    </citation>
    <scope>NUCLEOTIDE SEQUENCE</scope>
</reference>
<comment type="caution">
    <text evidence="2">The sequence shown here is derived from an EMBL/GenBank/DDBJ whole genome shotgun (WGS) entry which is preliminary data.</text>
</comment>
<feature type="non-terminal residue" evidence="2">
    <location>
        <position position="64"/>
    </location>
</feature>
<protein>
    <submittedName>
        <fullName evidence="2">Protein containing Acetohydroxy acid isomeroreductase</fullName>
    </submittedName>
</protein>
<dbReference type="SUPFAM" id="SSF48179">
    <property type="entry name" value="6-phosphogluconate dehydrogenase C-terminal domain-like"/>
    <property type="match status" value="1"/>
</dbReference>
<dbReference type="AlphaFoldDB" id="T0Z6N3"/>
<feature type="domain" description="KARI C-terminal knotted" evidence="1">
    <location>
        <begin position="1"/>
        <end position="64"/>
    </location>
</feature>